<gene>
    <name evidence="3" type="ORF">SMGD1_0689</name>
</gene>
<dbReference type="InterPro" id="IPR001387">
    <property type="entry name" value="Cro/C1-type_HTH"/>
</dbReference>
<dbReference type="RefSeq" id="WP_008340159.1">
    <property type="nucleotide sequence ID" value="NZ_AFRZ01000001.1"/>
</dbReference>
<dbReference type="GO" id="GO:0003677">
    <property type="term" value="F:DNA binding"/>
    <property type="evidence" value="ECO:0007669"/>
    <property type="project" value="UniProtKB-KW"/>
</dbReference>
<evidence type="ECO:0000259" key="2">
    <source>
        <dbReference type="PROSITE" id="PS50943"/>
    </source>
</evidence>
<dbReference type="OrthoDB" id="5363392at2"/>
<dbReference type="HOGENOM" id="CLU_1203030_0_0_7"/>
<dbReference type="CDD" id="cd00093">
    <property type="entry name" value="HTH_XRE"/>
    <property type="match status" value="1"/>
</dbReference>
<accession>B6BP05</accession>
<evidence type="ECO:0000256" key="1">
    <source>
        <dbReference type="ARBA" id="ARBA00023125"/>
    </source>
</evidence>
<dbReference type="PROSITE" id="PS50943">
    <property type="entry name" value="HTH_CROC1"/>
    <property type="match status" value="1"/>
</dbReference>
<reference evidence="3 4" key="1">
    <citation type="journal article" date="2012" name="Proc. Natl. Acad. Sci. U.S.A.">
        <title>Genome and physiology of a model Epsilonproteobacterium responsible for sulfide detoxification in marine oxygen depletion zones.</title>
        <authorList>
            <person name="Grote J."/>
            <person name="Schott T."/>
            <person name="Bruckner C.G."/>
            <person name="Glockner F.O."/>
            <person name="Jost G."/>
            <person name="Teeling H."/>
            <person name="Labrenz M."/>
            <person name="Jurgens K."/>
        </authorList>
    </citation>
    <scope>NUCLEOTIDE SEQUENCE [LARGE SCALE GENOMIC DNA]</scope>
    <source>
        <strain evidence="3 4">GD1</strain>
    </source>
</reference>
<dbReference type="InterPro" id="IPR010982">
    <property type="entry name" value="Lambda_DNA-bd_dom_sf"/>
</dbReference>
<evidence type="ECO:0000313" key="3">
    <source>
        <dbReference type="EMBL" id="EHP29216.1"/>
    </source>
</evidence>
<dbReference type="Proteomes" id="UP000006431">
    <property type="component" value="Unassembled WGS sequence"/>
</dbReference>
<dbReference type="SMART" id="SM00530">
    <property type="entry name" value="HTH_XRE"/>
    <property type="match status" value="1"/>
</dbReference>
<evidence type="ECO:0000313" key="4">
    <source>
        <dbReference type="Proteomes" id="UP000006431"/>
    </source>
</evidence>
<keyword evidence="1" id="KW-0238">DNA-binding</keyword>
<dbReference type="PATRIC" id="fig|929558.5.peg.687"/>
<feature type="domain" description="HTH cro/C1-type" evidence="2">
    <location>
        <begin position="6"/>
        <end position="60"/>
    </location>
</feature>
<dbReference type="Pfam" id="PF01381">
    <property type="entry name" value="HTH_3"/>
    <property type="match status" value="1"/>
</dbReference>
<dbReference type="PANTHER" id="PTHR46558:SF11">
    <property type="entry name" value="HTH-TYPE TRANSCRIPTIONAL REGULATOR XRE"/>
    <property type="match status" value="1"/>
</dbReference>
<dbReference type="Gene3D" id="1.10.260.40">
    <property type="entry name" value="lambda repressor-like DNA-binding domains"/>
    <property type="match status" value="1"/>
</dbReference>
<proteinExistence type="predicted"/>
<accession>H1FW98</accession>
<dbReference type="PANTHER" id="PTHR46558">
    <property type="entry name" value="TRACRIPTIONAL REGULATORY PROTEIN-RELATED-RELATED"/>
    <property type="match status" value="1"/>
</dbReference>
<comment type="caution">
    <text evidence="3">The sequence shown here is derived from an EMBL/GenBank/DDBJ whole genome shotgun (WGS) entry which is preliminary data.</text>
</comment>
<sequence>MLGNKIKIIREQAGLSQSDFGKELDVNQRTVSNWESERNEPSIVAIKTMVKKWKVSLSWLILNEGTINPEIDQIYAEVKEDIFKKNKEDELKKVLINFQDKQNAMYAVGLKIEKIKGQKFFDILSNLWTGRGERILIFLSSFLDYLTTQNIEFNPKTLKDDFTKAIENYQLSDNPNFKHVVEFKKSDKEYLLKWVEDELDELTVYEILFSLSELQKNVKKQLYIFHQFAIKYNIPV</sequence>
<keyword evidence="4" id="KW-1185">Reference proteome</keyword>
<dbReference type="AlphaFoldDB" id="B6BP05"/>
<dbReference type="SUPFAM" id="SSF47413">
    <property type="entry name" value="lambda repressor-like DNA-binding domains"/>
    <property type="match status" value="1"/>
</dbReference>
<organism evidence="3 4">
    <name type="scientific">Sulfurimonas gotlandica (strain DSM 19862 / JCM 16533 / GD1)</name>
    <dbReference type="NCBI Taxonomy" id="929558"/>
    <lineage>
        <taxon>Bacteria</taxon>
        <taxon>Pseudomonadati</taxon>
        <taxon>Campylobacterota</taxon>
        <taxon>Epsilonproteobacteria</taxon>
        <taxon>Campylobacterales</taxon>
        <taxon>Sulfurimonadaceae</taxon>
        <taxon>Sulfurimonas</taxon>
    </lineage>
</organism>
<name>B6BP05_SULGG</name>
<dbReference type="EMBL" id="AFRZ01000001">
    <property type="protein sequence ID" value="EHP29216.1"/>
    <property type="molecule type" value="Genomic_DNA"/>
</dbReference>
<protein>
    <submittedName>
        <fullName evidence="3">Putative phage transcriptional repressor</fullName>
    </submittedName>
</protein>